<evidence type="ECO:0000256" key="2">
    <source>
        <dbReference type="ARBA" id="ARBA00022801"/>
    </source>
</evidence>
<evidence type="ECO:0000256" key="3">
    <source>
        <dbReference type="ARBA" id="ARBA00022842"/>
    </source>
</evidence>
<dbReference type="SUPFAM" id="SSF56784">
    <property type="entry name" value="HAD-like"/>
    <property type="match status" value="1"/>
</dbReference>
<dbReference type="InterPro" id="IPR023214">
    <property type="entry name" value="HAD_sf"/>
</dbReference>
<keyword evidence="1" id="KW-0479">Metal-binding</keyword>
<dbReference type="KEGG" id="tsa:AciPR4_2572"/>
<evidence type="ECO:0000313" key="5">
    <source>
        <dbReference type="EMBL" id="ADV83350.1"/>
    </source>
</evidence>
<dbReference type="STRING" id="401053.AciPR4_2572"/>
<dbReference type="InterPro" id="IPR036412">
    <property type="entry name" value="HAD-like_sf"/>
</dbReference>
<feature type="region of interest" description="Disordered" evidence="4">
    <location>
        <begin position="1"/>
        <end position="26"/>
    </location>
</feature>
<dbReference type="InterPro" id="IPR050582">
    <property type="entry name" value="HAD-like_SerB"/>
</dbReference>
<evidence type="ECO:0000256" key="4">
    <source>
        <dbReference type="SAM" id="MobiDB-lite"/>
    </source>
</evidence>
<evidence type="ECO:0000256" key="1">
    <source>
        <dbReference type="ARBA" id="ARBA00022723"/>
    </source>
</evidence>
<dbReference type="GO" id="GO:0046872">
    <property type="term" value="F:metal ion binding"/>
    <property type="evidence" value="ECO:0007669"/>
    <property type="project" value="UniProtKB-KW"/>
</dbReference>
<dbReference type="Pfam" id="PF12710">
    <property type="entry name" value="HAD"/>
    <property type="match status" value="1"/>
</dbReference>
<proteinExistence type="predicted"/>
<dbReference type="GO" id="GO:0016787">
    <property type="term" value="F:hydrolase activity"/>
    <property type="evidence" value="ECO:0007669"/>
    <property type="project" value="UniProtKB-KW"/>
</dbReference>
<protein>
    <submittedName>
        <fullName evidence="5">Haloacid dehalogenase domain protein hydrolase</fullName>
    </submittedName>
</protein>
<sequence>MDMSPFEDTAMTSAPTSSTHSSAKGSIPGEIVLSTKEFREAVWEMEPKIAVFDCDGTLWSPDAGSGFLQWTIDTGLLSEEATQRITARHQAYHQSQVDELTICGEMVQIYEGLAESDLRASARAYFEEKIEPHLFPEMIALIQELQASDVEIWAVSSTNDWMIEEALQEIGITHEKILATCVEVRDGIVTGVLRDIPTDEGKAKSLRAAGISHPDVVFGNSVHDAAMLEIAKRAFPVNPSEGLQKLSVERNWPVYYPAAIRPL</sequence>
<dbReference type="Proteomes" id="UP000006844">
    <property type="component" value="Chromosome"/>
</dbReference>
<name>E8V102_TERSS</name>
<reference evidence="5 6" key="1">
    <citation type="journal article" date="2012" name="Stand. Genomic Sci.">
        <title>Complete genome sequence of Terriglobus saanensis type strain SP1PR4(T), an Acidobacteria from tundra soil.</title>
        <authorList>
            <person name="Rawat S.R."/>
            <person name="Mannisto M.K."/>
            <person name="Starovoytov V."/>
            <person name="Goodwin L."/>
            <person name="Nolan M."/>
            <person name="Hauser L."/>
            <person name="Land M."/>
            <person name="Davenport K.W."/>
            <person name="Woyke T."/>
            <person name="Haggblom M.M."/>
        </authorList>
    </citation>
    <scope>NUCLEOTIDE SEQUENCE</scope>
    <source>
        <strain evidence="6">ATCC BAA-1853 / DSM 23119 / SP1PR4</strain>
    </source>
</reference>
<dbReference type="eggNOG" id="COG0560">
    <property type="taxonomic scope" value="Bacteria"/>
</dbReference>
<dbReference type="PANTHER" id="PTHR43344:SF13">
    <property type="entry name" value="PHOSPHATASE RV3661-RELATED"/>
    <property type="match status" value="1"/>
</dbReference>
<gene>
    <name evidence="5" type="ordered locus">AciPR4_2572</name>
</gene>
<keyword evidence="2 5" id="KW-0378">Hydrolase</keyword>
<keyword evidence="6" id="KW-1185">Reference proteome</keyword>
<accession>E8V102</accession>
<feature type="compositionally biased region" description="Low complexity" evidence="4">
    <location>
        <begin position="9"/>
        <end position="23"/>
    </location>
</feature>
<dbReference type="EMBL" id="CP002467">
    <property type="protein sequence ID" value="ADV83350.1"/>
    <property type="molecule type" value="Genomic_DNA"/>
</dbReference>
<dbReference type="Gene3D" id="1.20.1440.100">
    <property type="entry name" value="SG protein - dephosphorylation function"/>
    <property type="match status" value="1"/>
</dbReference>
<dbReference type="Gene3D" id="3.40.50.1000">
    <property type="entry name" value="HAD superfamily/HAD-like"/>
    <property type="match status" value="1"/>
</dbReference>
<organism evidence="5 6">
    <name type="scientific">Terriglobus saanensis (strain ATCC BAA-1853 / DSM 23119 / SP1PR4)</name>
    <dbReference type="NCBI Taxonomy" id="401053"/>
    <lineage>
        <taxon>Bacteria</taxon>
        <taxon>Pseudomonadati</taxon>
        <taxon>Acidobacteriota</taxon>
        <taxon>Terriglobia</taxon>
        <taxon>Terriglobales</taxon>
        <taxon>Acidobacteriaceae</taxon>
        <taxon>Terriglobus</taxon>
    </lineage>
</organism>
<dbReference type="HOGENOM" id="CLU_1080587_0_0_0"/>
<dbReference type="PANTHER" id="PTHR43344">
    <property type="entry name" value="PHOSPHOSERINE PHOSPHATASE"/>
    <property type="match status" value="1"/>
</dbReference>
<keyword evidence="3" id="KW-0460">Magnesium</keyword>
<dbReference type="AlphaFoldDB" id="E8V102"/>
<evidence type="ECO:0000313" key="6">
    <source>
        <dbReference type="Proteomes" id="UP000006844"/>
    </source>
</evidence>